<dbReference type="Pfam" id="PF00892">
    <property type="entry name" value="EamA"/>
    <property type="match status" value="2"/>
</dbReference>
<dbReference type="AlphaFoldDB" id="A0A2B8BJE5"/>
<gene>
    <name evidence="3" type="ORF">CRT60_06655</name>
</gene>
<dbReference type="SUPFAM" id="SSF103481">
    <property type="entry name" value="Multidrug resistance efflux transporter EmrE"/>
    <property type="match status" value="2"/>
</dbReference>
<dbReference type="OrthoDB" id="8770617at2"/>
<dbReference type="EMBL" id="PDKW01000039">
    <property type="protein sequence ID" value="PGH57668.1"/>
    <property type="molecule type" value="Genomic_DNA"/>
</dbReference>
<feature type="transmembrane region" description="Helical" evidence="1">
    <location>
        <begin position="257"/>
        <end position="281"/>
    </location>
</feature>
<feature type="transmembrane region" description="Helical" evidence="1">
    <location>
        <begin position="137"/>
        <end position="157"/>
    </location>
</feature>
<evidence type="ECO:0000313" key="3">
    <source>
        <dbReference type="EMBL" id="PGH57668.1"/>
    </source>
</evidence>
<dbReference type="Proteomes" id="UP000225379">
    <property type="component" value="Unassembled WGS sequence"/>
</dbReference>
<dbReference type="RefSeq" id="WP_098735660.1">
    <property type="nucleotide sequence ID" value="NZ_PDKW01000039.1"/>
</dbReference>
<dbReference type="GO" id="GO:0016020">
    <property type="term" value="C:membrane"/>
    <property type="evidence" value="ECO:0007669"/>
    <property type="project" value="InterPro"/>
</dbReference>
<accession>A0A2B8BJE5</accession>
<keyword evidence="1" id="KW-1133">Transmembrane helix</keyword>
<name>A0A2B8BJE5_9PROT</name>
<sequence>MSSTSLAAAGPSRAGANPALLSLLAGALAIALAPILVRVSELEPIATAFYRLVIALPFFWLGMLAERKAPQAASARVTAADMALMGVAGLMLAGDLALWHLSITMTSVAKATLFNNCAPVFVALLGWLLFGERIGLGLIVALAVSLSGMALLIGDGLFASVGSAAEGQWQGDAIAVSTAAFYAVYLMAVKRLRASHSTSVIMAGSSAAAAMVLAVAAWIEGGPLLPATAWGWAVVLALGVACHVIGQGLITHALAHLPVTFSSIGLLIQPVAAAALAWMLFGEALGPLQWLGGALALVGITLARRTSSR</sequence>
<organism evidence="3 4">
    <name type="scientific">Azospirillum palustre</name>
    <dbReference type="NCBI Taxonomy" id="2044885"/>
    <lineage>
        <taxon>Bacteria</taxon>
        <taxon>Pseudomonadati</taxon>
        <taxon>Pseudomonadota</taxon>
        <taxon>Alphaproteobacteria</taxon>
        <taxon>Rhodospirillales</taxon>
        <taxon>Azospirillaceae</taxon>
        <taxon>Azospirillum</taxon>
    </lineage>
</organism>
<keyword evidence="1" id="KW-0812">Transmembrane</keyword>
<feature type="domain" description="EamA" evidence="2">
    <location>
        <begin position="19"/>
        <end position="153"/>
    </location>
</feature>
<feature type="domain" description="EamA" evidence="2">
    <location>
        <begin position="171"/>
        <end position="303"/>
    </location>
</feature>
<feature type="transmembrane region" description="Helical" evidence="1">
    <location>
        <begin position="45"/>
        <end position="65"/>
    </location>
</feature>
<feature type="transmembrane region" description="Helical" evidence="1">
    <location>
        <begin position="77"/>
        <end position="101"/>
    </location>
</feature>
<dbReference type="PANTHER" id="PTHR22911:SF76">
    <property type="entry name" value="EAMA DOMAIN-CONTAINING PROTEIN"/>
    <property type="match status" value="1"/>
</dbReference>
<evidence type="ECO:0000313" key="4">
    <source>
        <dbReference type="Proteomes" id="UP000225379"/>
    </source>
</evidence>
<keyword evidence="1" id="KW-0472">Membrane</keyword>
<dbReference type="InterPro" id="IPR000620">
    <property type="entry name" value="EamA_dom"/>
</dbReference>
<proteinExistence type="predicted"/>
<evidence type="ECO:0000256" key="1">
    <source>
        <dbReference type="SAM" id="Phobius"/>
    </source>
</evidence>
<feature type="transmembrane region" description="Helical" evidence="1">
    <location>
        <begin position="287"/>
        <end position="303"/>
    </location>
</feature>
<feature type="transmembrane region" description="Helical" evidence="1">
    <location>
        <begin position="225"/>
        <end position="245"/>
    </location>
</feature>
<dbReference type="Gene3D" id="1.10.3730.20">
    <property type="match status" value="1"/>
</dbReference>
<evidence type="ECO:0000259" key="2">
    <source>
        <dbReference type="Pfam" id="PF00892"/>
    </source>
</evidence>
<feature type="transmembrane region" description="Helical" evidence="1">
    <location>
        <begin position="200"/>
        <end position="219"/>
    </location>
</feature>
<dbReference type="InterPro" id="IPR037185">
    <property type="entry name" value="EmrE-like"/>
</dbReference>
<feature type="transmembrane region" description="Helical" evidence="1">
    <location>
        <begin position="169"/>
        <end position="188"/>
    </location>
</feature>
<keyword evidence="4" id="KW-1185">Reference proteome</keyword>
<dbReference type="PANTHER" id="PTHR22911">
    <property type="entry name" value="ACYL-MALONYL CONDENSING ENZYME-RELATED"/>
    <property type="match status" value="1"/>
</dbReference>
<comment type="caution">
    <text evidence="3">The sequence shown here is derived from an EMBL/GenBank/DDBJ whole genome shotgun (WGS) entry which is preliminary data.</text>
</comment>
<feature type="transmembrane region" description="Helical" evidence="1">
    <location>
        <begin position="20"/>
        <end position="39"/>
    </location>
</feature>
<feature type="transmembrane region" description="Helical" evidence="1">
    <location>
        <begin position="113"/>
        <end position="130"/>
    </location>
</feature>
<protein>
    <submittedName>
        <fullName evidence="3">EamA family transporter</fullName>
    </submittedName>
</protein>
<reference evidence="4" key="1">
    <citation type="submission" date="2017-10" db="EMBL/GenBank/DDBJ databases">
        <authorList>
            <person name="Kravchenko I.K."/>
            <person name="Grouzdev D.S."/>
        </authorList>
    </citation>
    <scope>NUCLEOTIDE SEQUENCE [LARGE SCALE GENOMIC DNA]</scope>
    <source>
        <strain evidence="4">B2</strain>
    </source>
</reference>